<evidence type="ECO:0000313" key="2">
    <source>
        <dbReference type="EMBL" id="CAF1089723.1"/>
    </source>
</evidence>
<organism evidence="2 3">
    <name type="scientific">Rotaria magnacalcarata</name>
    <dbReference type="NCBI Taxonomy" id="392030"/>
    <lineage>
        <taxon>Eukaryota</taxon>
        <taxon>Metazoa</taxon>
        <taxon>Spiralia</taxon>
        <taxon>Gnathifera</taxon>
        <taxon>Rotifera</taxon>
        <taxon>Eurotatoria</taxon>
        <taxon>Bdelloidea</taxon>
        <taxon>Philodinida</taxon>
        <taxon>Philodinidae</taxon>
        <taxon>Rotaria</taxon>
    </lineage>
</organism>
<proteinExistence type="predicted"/>
<sequence length="189" mass="21845">MNVYQKLYKTQRDKSTTDEYAFVTYLDENDVYSIVKFNRILDLNVNNIGIIKDMKGTYRIEVIEKGTLAEMEIAAQLVENDPKLTYEMHESVVSDCEEWHKRKSQKKSTTTNNETNNVSEQNKGSNEQLTANREVNILSKESSSTTRINFDDNNDDDAESEISENENIDETEMKKSRVTTSPNKKNDHL</sequence>
<dbReference type="Proteomes" id="UP000663855">
    <property type="component" value="Unassembled WGS sequence"/>
</dbReference>
<feature type="compositionally biased region" description="Low complexity" evidence="1">
    <location>
        <begin position="107"/>
        <end position="123"/>
    </location>
</feature>
<protein>
    <submittedName>
        <fullName evidence="2">Uncharacterized protein</fullName>
    </submittedName>
</protein>
<feature type="compositionally biased region" description="Acidic residues" evidence="1">
    <location>
        <begin position="152"/>
        <end position="170"/>
    </location>
</feature>
<feature type="region of interest" description="Disordered" evidence="1">
    <location>
        <begin position="97"/>
        <end position="189"/>
    </location>
</feature>
<gene>
    <name evidence="2" type="ORF">CJN711_LOCUS6607</name>
</gene>
<evidence type="ECO:0000313" key="3">
    <source>
        <dbReference type="Proteomes" id="UP000663855"/>
    </source>
</evidence>
<feature type="compositionally biased region" description="Polar residues" evidence="1">
    <location>
        <begin position="124"/>
        <end position="147"/>
    </location>
</feature>
<dbReference type="EMBL" id="CAJNOV010002113">
    <property type="protein sequence ID" value="CAF1089723.1"/>
    <property type="molecule type" value="Genomic_DNA"/>
</dbReference>
<name>A0A814N817_9BILA</name>
<reference evidence="2" key="1">
    <citation type="submission" date="2021-02" db="EMBL/GenBank/DDBJ databases">
        <authorList>
            <person name="Nowell W R."/>
        </authorList>
    </citation>
    <scope>NUCLEOTIDE SEQUENCE</scope>
</reference>
<dbReference type="AlphaFoldDB" id="A0A814N817"/>
<accession>A0A814N817</accession>
<evidence type="ECO:0000256" key="1">
    <source>
        <dbReference type="SAM" id="MobiDB-lite"/>
    </source>
</evidence>
<comment type="caution">
    <text evidence="2">The sequence shown here is derived from an EMBL/GenBank/DDBJ whole genome shotgun (WGS) entry which is preliminary data.</text>
</comment>